<sequence length="139" mass="15177">MTETQREGGDAPFLEARIAALEEKMDAAALSAEALHRDLLISEVKQRIRVRYFTVGIAVTVIVFMAAAMMHAAHHYFWGAFVLIPPAVAIAMFVAPLVSITTVTIMLLIGAFRRFKDDDMDNINVASITAEALKGATAR</sequence>
<keyword evidence="3" id="KW-1185">Reference proteome</keyword>
<name>A0A1Q9ARE0_9HYPH</name>
<dbReference type="Proteomes" id="UP000186364">
    <property type="component" value="Unassembled WGS sequence"/>
</dbReference>
<evidence type="ECO:0000256" key="1">
    <source>
        <dbReference type="SAM" id="Phobius"/>
    </source>
</evidence>
<evidence type="ECO:0000313" key="2">
    <source>
        <dbReference type="EMBL" id="OLP57941.1"/>
    </source>
</evidence>
<feature type="transmembrane region" description="Helical" evidence="1">
    <location>
        <begin position="76"/>
        <end position="109"/>
    </location>
</feature>
<organism evidence="2 3">
    <name type="scientific">Xaviernesmea oryzae</name>
    <dbReference type="NCBI Taxonomy" id="464029"/>
    <lineage>
        <taxon>Bacteria</taxon>
        <taxon>Pseudomonadati</taxon>
        <taxon>Pseudomonadota</taxon>
        <taxon>Alphaproteobacteria</taxon>
        <taxon>Hyphomicrobiales</taxon>
        <taxon>Rhizobiaceae</taxon>
        <taxon>Rhizobium/Agrobacterium group</taxon>
        <taxon>Xaviernesmea</taxon>
    </lineage>
</organism>
<keyword evidence="1" id="KW-0812">Transmembrane</keyword>
<keyword evidence="1" id="KW-1133">Transmembrane helix</keyword>
<reference evidence="2 3" key="1">
    <citation type="submission" date="2016-09" db="EMBL/GenBank/DDBJ databases">
        <title>Rhizobium sp. nov., a novel species isolated from the rice rhizosphere.</title>
        <authorList>
            <person name="Zhao J."/>
            <person name="Zhang X."/>
        </authorList>
    </citation>
    <scope>NUCLEOTIDE SEQUENCE [LARGE SCALE GENOMIC DNA]</scope>
    <source>
        <strain evidence="2 3">1.7048</strain>
    </source>
</reference>
<keyword evidence="1" id="KW-0472">Membrane</keyword>
<proteinExistence type="predicted"/>
<feature type="transmembrane region" description="Helical" evidence="1">
    <location>
        <begin position="50"/>
        <end position="70"/>
    </location>
</feature>
<comment type="caution">
    <text evidence="2">The sequence shown here is derived from an EMBL/GenBank/DDBJ whole genome shotgun (WGS) entry which is preliminary data.</text>
</comment>
<gene>
    <name evidence="2" type="ORF">BJF93_13980</name>
</gene>
<dbReference type="AlphaFoldDB" id="A0A1Q9ARE0"/>
<evidence type="ECO:0000313" key="3">
    <source>
        <dbReference type="Proteomes" id="UP000186364"/>
    </source>
</evidence>
<accession>A0A1Q9ARE0</accession>
<protein>
    <submittedName>
        <fullName evidence="2">Uncharacterized protein</fullName>
    </submittedName>
</protein>
<dbReference type="EMBL" id="MKIP01000059">
    <property type="protein sequence ID" value="OLP57941.1"/>
    <property type="molecule type" value="Genomic_DNA"/>
</dbReference>